<dbReference type="SUPFAM" id="SSF143011">
    <property type="entry name" value="RelE-like"/>
    <property type="match status" value="1"/>
</dbReference>
<accession>A0ABR9XS69</accession>
<organism evidence="1 2">
    <name type="scientific">Prosthecochloris ethylica</name>
    <dbReference type="NCBI Taxonomy" id="2743976"/>
    <lineage>
        <taxon>Bacteria</taxon>
        <taxon>Pseudomonadati</taxon>
        <taxon>Chlorobiota</taxon>
        <taxon>Chlorobiia</taxon>
        <taxon>Chlorobiales</taxon>
        <taxon>Chlorobiaceae</taxon>
        <taxon>Prosthecochloris</taxon>
    </lineage>
</organism>
<evidence type="ECO:0000313" key="2">
    <source>
        <dbReference type="Proteomes" id="UP000619838"/>
    </source>
</evidence>
<dbReference type="Gene3D" id="3.30.2310.20">
    <property type="entry name" value="RelE-like"/>
    <property type="match status" value="1"/>
</dbReference>
<dbReference type="EMBL" id="JADGII010000009">
    <property type="protein sequence ID" value="MBF0636858.1"/>
    <property type="molecule type" value="Genomic_DNA"/>
</dbReference>
<keyword evidence="2" id="KW-1185">Reference proteome</keyword>
<sequence length="111" mass="12680">MNLRYRTRKLEKTVDSFSSIKKNYGTRAKQVYQRIDDLEMAGCLADMFTIQSAHCHELTGERSGEFAVSISRNHRIIFLPDHDPVPRKEDGGIDITLVESIVIIAIGEDYH</sequence>
<dbReference type="RefSeq" id="WP_175186649.1">
    <property type="nucleotide sequence ID" value="NZ_JABVZQ010000001.1"/>
</dbReference>
<gene>
    <name evidence="1" type="ORF">INT08_06690</name>
</gene>
<proteinExistence type="predicted"/>
<protein>
    <submittedName>
        <fullName evidence="1">Killer suppression protein HigA</fullName>
    </submittedName>
</protein>
<reference evidence="1 2" key="1">
    <citation type="journal article" date="2020" name="Microorganisms">
        <title>Simultaneous Genome Sequencing of Prosthecochloris ethylica and Desulfuromonas acetoxidans within a Syntrophic Mixture Reveals Unique Pili and Protein Interactions.</title>
        <authorList>
            <person name="Kyndt J.A."/>
            <person name="Van Beeumen J.J."/>
            <person name="Meyer T.E."/>
        </authorList>
    </citation>
    <scope>NUCLEOTIDE SEQUENCE [LARGE SCALE GENOMIC DNA]</scope>
    <source>
        <strain evidence="1 2">N3</strain>
    </source>
</reference>
<dbReference type="Proteomes" id="UP000619838">
    <property type="component" value="Unassembled WGS sequence"/>
</dbReference>
<dbReference type="InterPro" id="IPR035093">
    <property type="entry name" value="RelE/ParE_toxin_dom_sf"/>
</dbReference>
<evidence type="ECO:0000313" key="1">
    <source>
        <dbReference type="EMBL" id="MBF0636858.1"/>
    </source>
</evidence>
<name>A0ABR9XS69_9CHLB</name>
<comment type="caution">
    <text evidence="1">The sequence shown here is derived from an EMBL/GenBank/DDBJ whole genome shotgun (WGS) entry which is preliminary data.</text>
</comment>